<dbReference type="InterPro" id="IPR002078">
    <property type="entry name" value="Sigma_54_int"/>
</dbReference>
<dbReference type="PROSITE" id="PS50112">
    <property type="entry name" value="PAS"/>
    <property type="match status" value="2"/>
</dbReference>
<dbReference type="InterPro" id="IPR025662">
    <property type="entry name" value="Sigma_54_int_dom_ATP-bd_1"/>
</dbReference>
<name>L0KCZ6_HALHC</name>
<dbReference type="Gene3D" id="3.40.50.300">
    <property type="entry name" value="P-loop containing nucleotide triphosphate hydrolases"/>
    <property type="match status" value="1"/>
</dbReference>
<dbReference type="RefSeq" id="WP_015328128.1">
    <property type="nucleotide sequence ID" value="NC_019978.1"/>
</dbReference>
<dbReference type="Pfam" id="PF00989">
    <property type="entry name" value="PAS"/>
    <property type="match status" value="2"/>
</dbReference>
<evidence type="ECO:0000256" key="5">
    <source>
        <dbReference type="ARBA" id="ARBA00023125"/>
    </source>
</evidence>
<dbReference type="InterPro" id="IPR013767">
    <property type="entry name" value="PAS_fold"/>
</dbReference>
<dbReference type="Gene3D" id="1.10.10.60">
    <property type="entry name" value="Homeodomain-like"/>
    <property type="match status" value="1"/>
</dbReference>
<keyword evidence="3" id="KW-0067">ATP-binding</keyword>
<dbReference type="PANTHER" id="PTHR32071">
    <property type="entry name" value="TRANSCRIPTIONAL REGULATORY PROTEIN"/>
    <property type="match status" value="1"/>
</dbReference>
<organism evidence="13 14">
    <name type="scientific">Halobacteroides halobius (strain ATCC 35273 / DSM 5150 / MD-1)</name>
    <dbReference type="NCBI Taxonomy" id="748449"/>
    <lineage>
        <taxon>Bacteria</taxon>
        <taxon>Bacillati</taxon>
        <taxon>Bacillota</taxon>
        <taxon>Clostridia</taxon>
        <taxon>Halanaerobiales</taxon>
        <taxon>Halobacteroidaceae</taxon>
        <taxon>Halobacteroides</taxon>
    </lineage>
</organism>
<dbReference type="InterPro" id="IPR035965">
    <property type="entry name" value="PAS-like_dom_sf"/>
</dbReference>
<feature type="domain" description="Sigma-54 factor interaction" evidence="10">
    <location>
        <begin position="365"/>
        <end position="594"/>
    </location>
</feature>
<feature type="domain" description="PAS" evidence="11">
    <location>
        <begin position="226"/>
        <end position="271"/>
    </location>
</feature>
<dbReference type="GO" id="GO:0005524">
    <property type="term" value="F:ATP binding"/>
    <property type="evidence" value="ECO:0007669"/>
    <property type="project" value="UniProtKB-KW"/>
</dbReference>
<evidence type="ECO:0000259" key="12">
    <source>
        <dbReference type="PROSITE" id="PS51350"/>
    </source>
</evidence>
<dbReference type="PROSITE" id="PS00688">
    <property type="entry name" value="SIGMA54_INTERACT_3"/>
    <property type="match status" value="1"/>
</dbReference>
<keyword evidence="9" id="KW-0175">Coiled coil</keyword>
<keyword evidence="1" id="KW-0547">Nucleotide-binding</keyword>
<evidence type="ECO:0000313" key="14">
    <source>
        <dbReference type="Proteomes" id="UP000010880"/>
    </source>
</evidence>
<dbReference type="InterPro" id="IPR058031">
    <property type="entry name" value="AAA_lid_NorR"/>
</dbReference>
<dbReference type="Pfam" id="PF18024">
    <property type="entry name" value="HTH_50"/>
    <property type="match status" value="1"/>
</dbReference>
<keyword evidence="4" id="KW-0805">Transcription regulation</keyword>
<dbReference type="InterPro" id="IPR000014">
    <property type="entry name" value="PAS"/>
</dbReference>
<dbReference type="CDD" id="cd00130">
    <property type="entry name" value="PAS"/>
    <property type="match status" value="2"/>
</dbReference>
<keyword evidence="7" id="KW-0804">Transcription</keyword>
<dbReference type="SMART" id="SM00091">
    <property type="entry name" value="PAS"/>
    <property type="match status" value="2"/>
</dbReference>
<dbReference type="OrthoDB" id="9803970at2"/>
<evidence type="ECO:0000256" key="8">
    <source>
        <dbReference type="ARBA" id="ARBA00029500"/>
    </source>
</evidence>
<evidence type="ECO:0000256" key="6">
    <source>
        <dbReference type="ARBA" id="ARBA00023159"/>
    </source>
</evidence>
<feature type="domain" description="HPr" evidence="12">
    <location>
        <begin position="2"/>
        <end position="94"/>
    </location>
</feature>
<feature type="coiled-coil region" evidence="9">
    <location>
        <begin position="324"/>
        <end position="358"/>
    </location>
</feature>
<dbReference type="SUPFAM" id="SSF55594">
    <property type="entry name" value="HPr-like"/>
    <property type="match status" value="1"/>
</dbReference>
<dbReference type="InterPro" id="IPR000032">
    <property type="entry name" value="HPr-like"/>
</dbReference>
<evidence type="ECO:0000256" key="7">
    <source>
        <dbReference type="ARBA" id="ARBA00023163"/>
    </source>
</evidence>
<dbReference type="InterPro" id="IPR030828">
    <property type="entry name" value="HTH_TyrR"/>
</dbReference>
<evidence type="ECO:0000256" key="2">
    <source>
        <dbReference type="ARBA" id="ARBA00022797"/>
    </source>
</evidence>
<dbReference type="PROSITE" id="PS00675">
    <property type="entry name" value="SIGMA54_INTERACT_1"/>
    <property type="match status" value="1"/>
</dbReference>
<dbReference type="InterPro" id="IPR035895">
    <property type="entry name" value="HPr-like_sf"/>
</dbReference>
<evidence type="ECO:0000256" key="4">
    <source>
        <dbReference type="ARBA" id="ARBA00023015"/>
    </source>
</evidence>
<accession>L0KCZ6</accession>
<evidence type="ECO:0000256" key="9">
    <source>
        <dbReference type="SAM" id="Coils"/>
    </source>
</evidence>
<dbReference type="FunFam" id="3.40.50.300:FF:000006">
    <property type="entry name" value="DNA-binding transcriptional regulator NtrC"/>
    <property type="match status" value="1"/>
</dbReference>
<dbReference type="Gene3D" id="1.10.8.60">
    <property type="match status" value="1"/>
</dbReference>
<keyword evidence="5" id="KW-0238">DNA-binding</keyword>
<dbReference type="eggNOG" id="COG3829">
    <property type="taxonomic scope" value="Bacteria"/>
</dbReference>
<dbReference type="InterPro" id="IPR025943">
    <property type="entry name" value="Sigma_54_int_dom_ATP-bd_2"/>
</dbReference>
<keyword evidence="6" id="KW-0010">Activator</keyword>
<sequence length="675" mass="74964">MIKKEKLTFTHKKGLHARVAAMIVKKANRIKNEYGDKLFVGAREDNLLPATSLISVTSSNIAYQDDIIAVSKGENADQSIEEFVNFLKGEFNLEDSKTKDEVDELLQQTTTAMDKVFNNIANGVIIVDQKGIITSFNPAAERITALEANQVIGEEITKVIPNSRLKKVLESGASELGQRQKINQATIITNRTPIMSGDQVVGAIAVFQDISTLEKLSGELKEVKALKERLDLILESVQDGICVVDSKGLIDYLNSTYTQMLGITADEAVGNKIDQISNNKTYQQVLDTGESKTGVVTKKNSQLIIISNIYPIKVEGVVEGAVIVSKKKTEVEELAQRLKELSAKAEYLEQELKREKKLDKPFQRIIGKSDELREALVNASKAAETNSTVLIRGESGTGKELVAEAIHYASNRANGPFIRVNCAAIPPNLIESELFGHEKGAFTGAVQKKIGKFELADGGTIFLDEIGELPSELQVKLLRVLQERIFSRVGGTERIKVDIRIVTATNCNLEEMMQEGTFREDLYYRLNVIPILLPPLRARREDIPLLVNHFLEKLSAKLEKPVDSISKESLEILTNYSWPGNIRELQNIIERAINFTDNDKISLDNLPNYIKEDYKNGKTLVNLKEDGDVASLEEYEKEIIKLALKKHGSFNASGKALGITHRTVANKARKYGLVD</sequence>
<dbReference type="Pfam" id="PF25601">
    <property type="entry name" value="AAA_lid_14"/>
    <property type="match status" value="1"/>
</dbReference>
<dbReference type="PROSITE" id="PS50045">
    <property type="entry name" value="SIGMA54_INTERACT_4"/>
    <property type="match status" value="1"/>
</dbReference>
<dbReference type="EMBL" id="CP003359">
    <property type="protein sequence ID" value="AGB42415.1"/>
    <property type="molecule type" value="Genomic_DNA"/>
</dbReference>
<dbReference type="HOGENOM" id="CLU_000445_8_1_9"/>
<dbReference type="Gene3D" id="3.30.450.20">
    <property type="entry name" value="PAS domain"/>
    <property type="match status" value="2"/>
</dbReference>
<dbReference type="Proteomes" id="UP000010880">
    <property type="component" value="Chromosome"/>
</dbReference>
<dbReference type="AlphaFoldDB" id="L0KCZ6"/>
<dbReference type="NCBIfam" id="TIGR00229">
    <property type="entry name" value="sensory_box"/>
    <property type="match status" value="2"/>
</dbReference>
<dbReference type="CDD" id="cd00009">
    <property type="entry name" value="AAA"/>
    <property type="match status" value="1"/>
</dbReference>
<dbReference type="InterPro" id="IPR025944">
    <property type="entry name" value="Sigma_54_int_dom_CS"/>
</dbReference>
<dbReference type="STRING" id="748449.Halha_2541"/>
<reference evidence="14" key="1">
    <citation type="submission" date="2012-02" db="EMBL/GenBank/DDBJ databases">
        <title>The complete genome of Halobacteroides halobius DSM 5150.</title>
        <authorList>
            <person name="Lucas S."/>
            <person name="Copeland A."/>
            <person name="Lapidus A."/>
            <person name="Glavina del Rio T."/>
            <person name="Dalin E."/>
            <person name="Tice H."/>
            <person name="Bruce D."/>
            <person name="Goodwin L."/>
            <person name="Pitluck S."/>
            <person name="Peters L."/>
            <person name="Mikhailova N."/>
            <person name="Gu W."/>
            <person name="Kyrpides N."/>
            <person name="Mavromatis K."/>
            <person name="Ivanova N."/>
            <person name="Brettin T."/>
            <person name="Detter J.C."/>
            <person name="Han C."/>
            <person name="Larimer F."/>
            <person name="Land M."/>
            <person name="Hauser L."/>
            <person name="Markowitz V."/>
            <person name="Cheng J.-F."/>
            <person name="Hugenholtz P."/>
            <person name="Woyke T."/>
            <person name="Wu D."/>
            <person name="Tindall B."/>
            <person name="Pomrenke H."/>
            <person name="Brambilla E."/>
            <person name="Klenk H.-P."/>
            <person name="Eisen J.A."/>
        </authorList>
    </citation>
    <scope>NUCLEOTIDE SEQUENCE [LARGE SCALE GENOMIC DNA]</scope>
    <source>
        <strain evidence="14">ATCC 35273 / DSM 5150 / MD-1</strain>
    </source>
</reference>
<dbReference type="KEGG" id="hhl:Halha_2541"/>
<proteinExistence type="predicted"/>
<gene>
    <name evidence="13" type="ordered locus">Halha_2541</name>
</gene>
<evidence type="ECO:0000313" key="13">
    <source>
        <dbReference type="EMBL" id="AGB42415.1"/>
    </source>
</evidence>
<dbReference type="GO" id="GO:0006355">
    <property type="term" value="P:regulation of DNA-templated transcription"/>
    <property type="evidence" value="ECO:0007669"/>
    <property type="project" value="InterPro"/>
</dbReference>
<dbReference type="SUPFAM" id="SSF46689">
    <property type="entry name" value="Homeodomain-like"/>
    <property type="match status" value="1"/>
</dbReference>
<dbReference type="Pfam" id="PF00158">
    <property type="entry name" value="Sigma54_activat"/>
    <property type="match status" value="1"/>
</dbReference>
<dbReference type="PROSITE" id="PS00676">
    <property type="entry name" value="SIGMA54_INTERACT_2"/>
    <property type="match status" value="1"/>
</dbReference>
<dbReference type="PANTHER" id="PTHR32071:SF57">
    <property type="entry name" value="C4-DICARBOXYLATE TRANSPORT TRANSCRIPTIONAL REGULATORY PROTEIN DCTD"/>
    <property type="match status" value="1"/>
</dbReference>
<dbReference type="InterPro" id="IPR009057">
    <property type="entry name" value="Homeodomain-like_sf"/>
</dbReference>
<evidence type="ECO:0000259" key="11">
    <source>
        <dbReference type="PROSITE" id="PS50112"/>
    </source>
</evidence>
<dbReference type="PROSITE" id="PS51350">
    <property type="entry name" value="PTS_HPR_DOM"/>
    <property type="match status" value="1"/>
</dbReference>
<dbReference type="GO" id="GO:0003677">
    <property type="term" value="F:DNA binding"/>
    <property type="evidence" value="ECO:0007669"/>
    <property type="project" value="UniProtKB-KW"/>
</dbReference>
<keyword evidence="14" id="KW-1185">Reference proteome</keyword>
<protein>
    <recommendedName>
        <fullName evidence="8">HTH-type transcriptional regulatory protein TyrR</fullName>
    </recommendedName>
</protein>
<dbReference type="SUPFAM" id="SSF55785">
    <property type="entry name" value="PYP-like sensor domain (PAS domain)"/>
    <property type="match status" value="2"/>
</dbReference>
<evidence type="ECO:0000259" key="10">
    <source>
        <dbReference type="PROSITE" id="PS50045"/>
    </source>
</evidence>
<dbReference type="SMART" id="SM00382">
    <property type="entry name" value="AAA"/>
    <property type="match status" value="1"/>
</dbReference>
<dbReference type="InterPro" id="IPR027417">
    <property type="entry name" value="P-loop_NTPase"/>
</dbReference>
<evidence type="ECO:0000256" key="3">
    <source>
        <dbReference type="ARBA" id="ARBA00022840"/>
    </source>
</evidence>
<dbReference type="eggNOG" id="COG3290">
    <property type="taxonomic scope" value="Bacteria"/>
</dbReference>
<feature type="domain" description="PAS" evidence="11">
    <location>
        <begin position="109"/>
        <end position="154"/>
    </location>
</feature>
<dbReference type="Pfam" id="PF00381">
    <property type="entry name" value="PTS-HPr"/>
    <property type="match status" value="1"/>
</dbReference>
<dbReference type="SUPFAM" id="SSF52540">
    <property type="entry name" value="P-loop containing nucleoside triphosphate hydrolases"/>
    <property type="match status" value="1"/>
</dbReference>
<dbReference type="InterPro" id="IPR003593">
    <property type="entry name" value="AAA+_ATPase"/>
</dbReference>
<evidence type="ECO:0000256" key="1">
    <source>
        <dbReference type="ARBA" id="ARBA00022741"/>
    </source>
</evidence>
<keyword evidence="2" id="KW-0058">Aromatic hydrocarbons catabolism</keyword>
<dbReference type="FunFam" id="1.10.8.60:FF:000014">
    <property type="entry name" value="DNA-binding transcriptional regulator NtrC"/>
    <property type="match status" value="1"/>
</dbReference>
<dbReference type="Gene3D" id="3.30.1340.10">
    <property type="entry name" value="HPr-like"/>
    <property type="match status" value="1"/>
</dbReference>
<dbReference type="PATRIC" id="fig|748449.3.peg.2463"/>